<organism evidence="5 6">
    <name type="scientific">Priapulus caudatus</name>
    <name type="common">Priapulid worm</name>
    <dbReference type="NCBI Taxonomy" id="37621"/>
    <lineage>
        <taxon>Eukaryota</taxon>
        <taxon>Metazoa</taxon>
        <taxon>Ecdysozoa</taxon>
        <taxon>Scalidophora</taxon>
        <taxon>Priapulida</taxon>
        <taxon>Priapulimorpha</taxon>
        <taxon>Priapulimorphida</taxon>
        <taxon>Priapulidae</taxon>
        <taxon>Priapulus</taxon>
    </lineage>
</organism>
<dbReference type="EC" id="3.2.1.20" evidence="2"/>
<feature type="region of interest" description="Disordered" evidence="3">
    <location>
        <begin position="96"/>
        <end position="140"/>
    </location>
</feature>
<dbReference type="Gene3D" id="2.60.40.1180">
    <property type="entry name" value="Golgi alpha-mannosidase II"/>
    <property type="match status" value="1"/>
</dbReference>
<dbReference type="Gene3D" id="3.20.20.80">
    <property type="entry name" value="Glycosidases"/>
    <property type="match status" value="1"/>
</dbReference>
<proteinExistence type="predicted"/>
<accession>A0ABM1DPI0</accession>
<dbReference type="PANTHER" id="PTHR10357:SF179">
    <property type="entry name" value="NEUTRAL AND BASIC AMINO ACID TRANSPORT PROTEIN RBAT"/>
    <property type="match status" value="1"/>
</dbReference>
<dbReference type="InterPro" id="IPR017853">
    <property type="entry name" value="GH"/>
</dbReference>
<keyword evidence="5" id="KW-1185">Reference proteome</keyword>
<dbReference type="PANTHER" id="PTHR10357">
    <property type="entry name" value="ALPHA-AMYLASE FAMILY MEMBER"/>
    <property type="match status" value="1"/>
</dbReference>
<evidence type="ECO:0000313" key="6">
    <source>
        <dbReference type="RefSeq" id="XP_014661851.1"/>
    </source>
</evidence>
<dbReference type="GeneID" id="106804948"/>
<dbReference type="InterPro" id="IPR013780">
    <property type="entry name" value="Glyco_hydro_b"/>
</dbReference>
<dbReference type="SMART" id="SM00642">
    <property type="entry name" value="Aamy"/>
    <property type="match status" value="1"/>
</dbReference>
<evidence type="ECO:0000313" key="5">
    <source>
        <dbReference type="Proteomes" id="UP000695022"/>
    </source>
</evidence>
<reference evidence="6" key="1">
    <citation type="submission" date="2025-08" db="UniProtKB">
        <authorList>
            <consortium name="RefSeq"/>
        </authorList>
    </citation>
    <scope>IDENTIFICATION</scope>
</reference>
<comment type="catalytic activity">
    <reaction evidence="1">
        <text>Hydrolysis of terminal, non-reducing (1-&gt;4)-linked alpha-D-glucose residues with release of alpha-D-glucose.</text>
        <dbReference type="EC" id="3.2.1.20"/>
    </reaction>
</comment>
<dbReference type="Pfam" id="PF00128">
    <property type="entry name" value="Alpha-amylase"/>
    <property type="match status" value="1"/>
</dbReference>
<dbReference type="Proteomes" id="UP000695022">
    <property type="component" value="Unplaced"/>
</dbReference>
<dbReference type="InterPro" id="IPR045857">
    <property type="entry name" value="O16G_dom_2"/>
</dbReference>
<name>A0ABM1DPI0_PRICU</name>
<dbReference type="RefSeq" id="XP_014661851.1">
    <property type="nucleotide sequence ID" value="XM_014806365.1"/>
</dbReference>
<feature type="region of interest" description="Disordered" evidence="3">
    <location>
        <begin position="1"/>
        <end position="52"/>
    </location>
</feature>
<feature type="domain" description="Glycosyl hydrolase family 13 catalytic" evidence="4">
    <location>
        <begin position="95"/>
        <end position="491"/>
    </location>
</feature>
<feature type="compositionally biased region" description="Basic and acidic residues" evidence="3">
    <location>
        <begin position="1"/>
        <end position="10"/>
    </location>
</feature>
<protein>
    <recommendedName>
        <fullName evidence="2">alpha-glucosidase</fullName>
        <ecNumber evidence="2">3.2.1.20</ecNumber>
    </recommendedName>
</protein>
<evidence type="ECO:0000256" key="2">
    <source>
        <dbReference type="ARBA" id="ARBA00012741"/>
    </source>
</evidence>
<dbReference type="InterPro" id="IPR006047">
    <property type="entry name" value="GH13_cat_dom"/>
</dbReference>
<evidence type="ECO:0000256" key="3">
    <source>
        <dbReference type="SAM" id="MobiDB-lite"/>
    </source>
</evidence>
<dbReference type="Gene3D" id="3.90.400.10">
    <property type="entry name" value="Oligo-1,6-glucosidase, Domain 2"/>
    <property type="match status" value="1"/>
</dbReference>
<gene>
    <name evidence="6" type="primary">LOC106804948</name>
</gene>
<sequence length="614" mass="68738">METTVERRNEEDEYPEEERKPGDITPETASPAESLGKTSPKGSLQGKEAGMHDVEVKFMQKSGSNGEVTLENIIPFNVRLDFEDVRNLKSSLYHTTTVERRNEEDEYPEEERKPGDITPETASPAESLGKTSPKESLRVWHDRSDNSHGLESRLDYLSDDLAVDAIYLDSLYDGETSSSLSVVDHAKIAPIYGHVTDFERIIEKAHAKGLRVLLDFIPTHTSYRHAWFQAALERDAKYSNYYVWTEREVRGAAAAREWQTDAKRGDRYHYTFNKYLPDLNLGNANVQQEMVGILRYWLDKGVDGFIVRNPRYIRDLTDLGISTTTTTDTYQQTAYTLVKSWAKILDEYTKKTPRERILIVEGGNDTQKDAMFLRASVKASAGASVGASAVLYKQLVTSLTYDCRATCIVDAVHHWQRHTVAAAVRVGWQLSDSSHDRAAKKLGKEYANALNMLLLLLPGGAVTYYGEEIAMDGRTRAPMHWENARPGGGFTNVSRSWLPLGDLKRNVKEQLHDKESQMGIYKQLCALRKDPAFHTANITVGHVKDTSLLYFARVPKDGASYLVVINLGETRASLDGEVKANGPVVLHTGQFKIGQKLSTASLALDSGQGVVIRM</sequence>
<dbReference type="SUPFAM" id="SSF51445">
    <property type="entry name" value="(Trans)glycosidases"/>
    <property type="match status" value="1"/>
</dbReference>
<evidence type="ECO:0000256" key="1">
    <source>
        <dbReference type="ARBA" id="ARBA00001657"/>
    </source>
</evidence>
<evidence type="ECO:0000259" key="4">
    <source>
        <dbReference type="SMART" id="SM00642"/>
    </source>
</evidence>